<dbReference type="PANTHER" id="PTHR22926">
    <property type="entry name" value="PHOSPHO-N-ACETYLMURAMOYL-PENTAPEPTIDE-TRANSFERASE"/>
    <property type="match status" value="1"/>
</dbReference>
<organism evidence="8 9">
    <name type="scientific">Rhizomicrobium electricum</name>
    <dbReference type="NCBI Taxonomy" id="480070"/>
    <lineage>
        <taxon>Bacteria</taxon>
        <taxon>Pseudomonadati</taxon>
        <taxon>Pseudomonadota</taxon>
        <taxon>Alphaproteobacteria</taxon>
        <taxon>Micropepsales</taxon>
        <taxon>Micropepsaceae</taxon>
        <taxon>Rhizomicrobium</taxon>
    </lineage>
</organism>
<dbReference type="CDD" id="cd06853">
    <property type="entry name" value="GT_WecA_like"/>
    <property type="match status" value="1"/>
</dbReference>
<feature type="transmembrane region" description="Helical" evidence="7">
    <location>
        <begin position="49"/>
        <end position="69"/>
    </location>
</feature>
<evidence type="ECO:0000256" key="7">
    <source>
        <dbReference type="SAM" id="Phobius"/>
    </source>
</evidence>
<keyword evidence="9" id="KW-1185">Reference proteome</keyword>
<feature type="transmembrane region" description="Helical" evidence="7">
    <location>
        <begin position="75"/>
        <end position="92"/>
    </location>
</feature>
<evidence type="ECO:0008006" key="10">
    <source>
        <dbReference type="Google" id="ProtNLM"/>
    </source>
</evidence>
<feature type="transmembrane region" description="Helical" evidence="7">
    <location>
        <begin position="211"/>
        <end position="233"/>
    </location>
</feature>
<proteinExistence type="predicted"/>
<keyword evidence="3" id="KW-0808">Transferase</keyword>
<evidence type="ECO:0000256" key="1">
    <source>
        <dbReference type="ARBA" id="ARBA00004651"/>
    </source>
</evidence>
<evidence type="ECO:0000313" key="9">
    <source>
        <dbReference type="Proteomes" id="UP001499951"/>
    </source>
</evidence>
<evidence type="ECO:0000256" key="4">
    <source>
        <dbReference type="ARBA" id="ARBA00022692"/>
    </source>
</evidence>
<feature type="transmembrane region" description="Helical" evidence="7">
    <location>
        <begin position="138"/>
        <end position="157"/>
    </location>
</feature>
<evidence type="ECO:0000256" key="5">
    <source>
        <dbReference type="ARBA" id="ARBA00022989"/>
    </source>
</evidence>
<keyword evidence="2" id="KW-1003">Cell membrane</keyword>
<dbReference type="Pfam" id="PF00953">
    <property type="entry name" value="Glycos_transf_4"/>
    <property type="match status" value="1"/>
</dbReference>
<feature type="transmembrane region" description="Helical" evidence="7">
    <location>
        <begin position="104"/>
        <end position="126"/>
    </location>
</feature>
<dbReference type="PANTHER" id="PTHR22926:SF3">
    <property type="entry name" value="UNDECAPRENYL-PHOSPHATE ALPHA-N-ACETYLGLUCOSAMINYL 1-PHOSPHATE TRANSFERASE"/>
    <property type="match status" value="1"/>
</dbReference>
<evidence type="ECO:0000256" key="3">
    <source>
        <dbReference type="ARBA" id="ARBA00022679"/>
    </source>
</evidence>
<reference evidence="8 9" key="1">
    <citation type="journal article" date="2019" name="Int. J. Syst. Evol. Microbiol.">
        <title>The Global Catalogue of Microorganisms (GCM) 10K type strain sequencing project: providing services to taxonomists for standard genome sequencing and annotation.</title>
        <authorList>
            <consortium name="The Broad Institute Genomics Platform"/>
            <consortium name="The Broad Institute Genome Sequencing Center for Infectious Disease"/>
            <person name="Wu L."/>
            <person name="Ma J."/>
        </authorList>
    </citation>
    <scope>NUCLEOTIDE SEQUENCE [LARGE SCALE GENOMIC DNA]</scope>
    <source>
        <strain evidence="8 9">JCM 15089</strain>
    </source>
</reference>
<sequence>MGNMLAITAIAIIVSTAICWRAAGIGRVLGVLDRPDNTRKLHRRVTPQIGGVAVLSGFMLWLAIGTAFGFGDSEFVTTVLLCGSGVALVGFTDDQNGTTPLARLAFLVVFMLLAFALDPSLLVPRINSMLFVDVDLPVVIYSALVVIAALGIVNSVNMADGQDGIAGGMFAIWTACLAYSTTGSSRSIAAVLHVLCLVFLVFNLKPRGKVFLGDCGSYGITFVIGLLVILAHAGDQVQIETVIVWFFIPVIDCLRVVIERMRRGRSPFLPDRDHFHHRLEDRVGKTWGLVVYLGSVGITSLVSTIAPHWAPLCLCILSGFYFGTAGKRAKEAVAPVLQRADLRSGNVISIANDRGRVA</sequence>
<evidence type="ECO:0000256" key="2">
    <source>
        <dbReference type="ARBA" id="ARBA00022475"/>
    </source>
</evidence>
<dbReference type="InterPro" id="IPR000715">
    <property type="entry name" value="Glycosyl_transferase_4"/>
</dbReference>
<comment type="subcellular location">
    <subcellularLocation>
        <location evidence="1">Cell membrane</location>
        <topology evidence="1">Multi-pass membrane protein</topology>
    </subcellularLocation>
</comment>
<keyword evidence="6 7" id="KW-0472">Membrane</keyword>
<dbReference type="Proteomes" id="UP001499951">
    <property type="component" value="Unassembled WGS sequence"/>
</dbReference>
<evidence type="ECO:0000256" key="6">
    <source>
        <dbReference type="ARBA" id="ARBA00023136"/>
    </source>
</evidence>
<keyword evidence="5 7" id="KW-1133">Transmembrane helix</keyword>
<evidence type="ECO:0000313" key="8">
    <source>
        <dbReference type="EMBL" id="GAA0569660.1"/>
    </source>
</evidence>
<dbReference type="EMBL" id="BAAADD010000004">
    <property type="protein sequence ID" value="GAA0569660.1"/>
    <property type="molecule type" value="Genomic_DNA"/>
</dbReference>
<feature type="transmembrane region" description="Helical" evidence="7">
    <location>
        <begin position="287"/>
        <end position="310"/>
    </location>
</feature>
<feature type="transmembrane region" description="Helical" evidence="7">
    <location>
        <begin position="239"/>
        <end position="258"/>
    </location>
</feature>
<feature type="transmembrane region" description="Helical" evidence="7">
    <location>
        <begin position="6"/>
        <end position="29"/>
    </location>
</feature>
<gene>
    <name evidence="8" type="ORF">GCM10008942_17980</name>
</gene>
<accession>A0ABN1EMA7</accession>
<feature type="transmembrane region" description="Helical" evidence="7">
    <location>
        <begin position="187"/>
        <end position="204"/>
    </location>
</feature>
<comment type="caution">
    <text evidence="8">The sequence shown here is derived from an EMBL/GenBank/DDBJ whole genome shotgun (WGS) entry which is preliminary data.</text>
</comment>
<name>A0ABN1EMA7_9PROT</name>
<protein>
    <recommendedName>
        <fullName evidence="10">Undecaprenyl-phosphate alpha-N-acetylglucosaminyl 1-phosphate transferase</fullName>
    </recommendedName>
</protein>
<feature type="transmembrane region" description="Helical" evidence="7">
    <location>
        <begin position="164"/>
        <end position="181"/>
    </location>
</feature>
<keyword evidence="4 7" id="KW-0812">Transmembrane</keyword>